<sequence>MRGRLQARHSPADRVPSHGTELFATARALDLVPVDERGCSAPLSLSSLLRPEGPEAFVGFGREVLSPVEGTVVRVHDGEADHPASRGVPSVGYALTQRSRLSQGWSALAGNHLILRIAHDGGQVHLALCHLQRGSIVVRPAQTVRAGDLVARCGNSGNSTEPHLHLQVMTTADPTTARAVPFDLPGGMPRNGQIVTL</sequence>
<dbReference type="InterPro" id="IPR011055">
    <property type="entry name" value="Dup_hybrid_motif"/>
</dbReference>
<dbReference type="Pfam" id="PF01551">
    <property type="entry name" value="Peptidase_M23"/>
    <property type="match status" value="1"/>
</dbReference>
<dbReference type="CDD" id="cd12797">
    <property type="entry name" value="M23_peptidase"/>
    <property type="match status" value="1"/>
</dbReference>
<evidence type="ECO:0000313" key="2">
    <source>
        <dbReference type="EMBL" id="ATG54730.1"/>
    </source>
</evidence>
<gene>
    <name evidence="2" type="ORF">CFK41_08095</name>
</gene>
<dbReference type="PANTHER" id="PTHR21666">
    <property type="entry name" value="PEPTIDASE-RELATED"/>
    <property type="match status" value="1"/>
</dbReference>
<dbReference type="GO" id="GO:0004222">
    <property type="term" value="F:metalloendopeptidase activity"/>
    <property type="evidence" value="ECO:0007669"/>
    <property type="project" value="TreeGrafter"/>
</dbReference>
<dbReference type="AlphaFoldDB" id="A0A291GWZ4"/>
<evidence type="ECO:0000259" key="1">
    <source>
        <dbReference type="Pfam" id="PF01551"/>
    </source>
</evidence>
<name>A0A291GWZ4_9MICO</name>
<dbReference type="Gene3D" id="2.70.70.10">
    <property type="entry name" value="Glucose Permease (Domain IIA)"/>
    <property type="match status" value="1"/>
</dbReference>
<dbReference type="KEGG" id="bgg:CFK41_08095"/>
<dbReference type="InterPro" id="IPR050570">
    <property type="entry name" value="Cell_wall_metabolism_enzyme"/>
</dbReference>
<dbReference type="Proteomes" id="UP000217889">
    <property type="component" value="Chromosome"/>
</dbReference>
<dbReference type="PANTHER" id="PTHR21666:SF270">
    <property type="entry name" value="MUREIN HYDROLASE ACTIVATOR ENVC"/>
    <property type="match status" value="1"/>
</dbReference>
<proteinExistence type="predicted"/>
<organism evidence="2 3">
    <name type="scientific">Brachybacterium ginsengisoli</name>
    <dbReference type="NCBI Taxonomy" id="1331682"/>
    <lineage>
        <taxon>Bacteria</taxon>
        <taxon>Bacillati</taxon>
        <taxon>Actinomycetota</taxon>
        <taxon>Actinomycetes</taxon>
        <taxon>Micrococcales</taxon>
        <taxon>Dermabacteraceae</taxon>
        <taxon>Brachybacterium</taxon>
    </lineage>
</organism>
<evidence type="ECO:0000313" key="3">
    <source>
        <dbReference type="Proteomes" id="UP000217889"/>
    </source>
</evidence>
<keyword evidence="3" id="KW-1185">Reference proteome</keyword>
<dbReference type="EMBL" id="CP023564">
    <property type="protein sequence ID" value="ATG54730.1"/>
    <property type="molecule type" value="Genomic_DNA"/>
</dbReference>
<dbReference type="InterPro" id="IPR016047">
    <property type="entry name" value="M23ase_b-sheet_dom"/>
</dbReference>
<dbReference type="RefSeq" id="WP_096799195.1">
    <property type="nucleotide sequence ID" value="NZ_CP023564.1"/>
</dbReference>
<dbReference type="SUPFAM" id="SSF51261">
    <property type="entry name" value="Duplicated hybrid motif"/>
    <property type="match status" value="1"/>
</dbReference>
<reference evidence="2 3" key="1">
    <citation type="journal article" date="2014" name="Int. J. Syst. Evol. Microbiol.">
        <title>Brachybacterium ginsengisoli sp. nov., isolated from soil of a ginseng field.</title>
        <authorList>
            <person name="Hoang V.A."/>
            <person name="Kim Y.J."/>
            <person name="Nguyen N.L."/>
            <person name="Yang D.C."/>
        </authorList>
    </citation>
    <scope>NUCLEOTIDE SEQUENCE [LARGE SCALE GENOMIC DNA]</scope>
    <source>
        <strain evidence="2 3">DCY80</strain>
    </source>
</reference>
<feature type="domain" description="M23ase beta-sheet core" evidence="1">
    <location>
        <begin position="104"/>
        <end position="174"/>
    </location>
</feature>
<accession>A0A291GWZ4</accession>
<dbReference type="OrthoDB" id="9809488at2"/>
<protein>
    <submittedName>
        <fullName evidence="2">Peptidase</fullName>
    </submittedName>
</protein>